<reference evidence="2 3" key="1">
    <citation type="submission" date="2021-03" db="EMBL/GenBank/DDBJ databases">
        <title>Sequencing the genomes of 1000 actinobacteria strains.</title>
        <authorList>
            <person name="Klenk H.-P."/>
        </authorList>
    </citation>
    <scope>NUCLEOTIDE SEQUENCE [LARGE SCALE GENOMIC DNA]</scope>
    <source>
        <strain evidence="2 3">DSM 15797</strain>
    </source>
</reference>
<dbReference type="Pfam" id="PF18029">
    <property type="entry name" value="Glyoxalase_6"/>
    <property type="match status" value="1"/>
</dbReference>
<dbReference type="Proteomes" id="UP001296993">
    <property type="component" value="Unassembled WGS sequence"/>
</dbReference>
<dbReference type="RefSeq" id="WP_342592680.1">
    <property type="nucleotide sequence ID" value="NZ_BAAAJY010000006.1"/>
</dbReference>
<dbReference type="PANTHER" id="PTHR35908">
    <property type="entry name" value="HYPOTHETICAL FUSION PROTEIN"/>
    <property type="match status" value="1"/>
</dbReference>
<evidence type="ECO:0000313" key="2">
    <source>
        <dbReference type="EMBL" id="MBP2384850.1"/>
    </source>
</evidence>
<evidence type="ECO:0000259" key="1">
    <source>
        <dbReference type="Pfam" id="PF18029"/>
    </source>
</evidence>
<feature type="domain" description="Glyoxalase-like" evidence="1">
    <location>
        <begin position="10"/>
        <end position="118"/>
    </location>
</feature>
<gene>
    <name evidence="2" type="ORF">JOF47_000361</name>
</gene>
<dbReference type="SUPFAM" id="SSF54593">
    <property type="entry name" value="Glyoxalase/Bleomycin resistance protein/Dihydroxybiphenyl dioxygenase"/>
    <property type="match status" value="1"/>
</dbReference>
<dbReference type="InterPro" id="IPR041581">
    <property type="entry name" value="Glyoxalase_6"/>
</dbReference>
<dbReference type="EMBL" id="JAGIOF010000001">
    <property type="protein sequence ID" value="MBP2384850.1"/>
    <property type="molecule type" value="Genomic_DNA"/>
</dbReference>
<proteinExistence type="predicted"/>
<dbReference type="InterPro" id="IPR029068">
    <property type="entry name" value="Glyas_Bleomycin-R_OHBP_Dase"/>
</dbReference>
<dbReference type="CDD" id="cd06587">
    <property type="entry name" value="VOC"/>
    <property type="match status" value="1"/>
</dbReference>
<keyword evidence="3" id="KW-1185">Reference proteome</keyword>
<dbReference type="PANTHER" id="PTHR35908:SF1">
    <property type="entry name" value="CONSERVED PROTEIN"/>
    <property type="match status" value="1"/>
</dbReference>
<sequence length="120" mass="13422">MKMIGSWQALVIDCENPDALASFYEQLLGMVRVTNDDDWVSIGDAPDRPAIAFQRVDPYVAPEWPGHLHPQQAHIDVKVKDLDLAETEVLALGATSMAAGSKTYRVYLDPQRHPFCLVSW</sequence>
<comment type="caution">
    <text evidence="2">The sequence shown here is derived from an EMBL/GenBank/DDBJ whole genome shotgun (WGS) entry which is preliminary data.</text>
</comment>
<dbReference type="Gene3D" id="3.10.180.10">
    <property type="entry name" value="2,3-Dihydroxybiphenyl 1,2-Dioxygenase, domain 1"/>
    <property type="match status" value="1"/>
</dbReference>
<accession>A0ABS4X8Q6</accession>
<organism evidence="2 3">
    <name type="scientific">Paeniglutamicibacter kerguelensis</name>
    <dbReference type="NCBI Taxonomy" id="254788"/>
    <lineage>
        <taxon>Bacteria</taxon>
        <taxon>Bacillati</taxon>
        <taxon>Actinomycetota</taxon>
        <taxon>Actinomycetes</taxon>
        <taxon>Micrococcales</taxon>
        <taxon>Micrococcaceae</taxon>
        <taxon>Paeniglutamicibacter</taxon>
    </lineage>
</organism>
<protein>
    <recommendedName>
        <fullName evidence="1">Glyoxalase-like domain-containing protein</fullName>
    </recommendedName>
</protein>
<evidence type="ECO:0000313" key="3">
    <source>
        <dbReference type="Proteomes" id="UP001296993"/>
    </source>
</evidence>
<name>A0ABS4X8Q6_9MICC</name>